<feature type="region of interest" description="Disordered" evidence="6">
    <location>
        <begin position="255"/>
        <end position="325"/>
    </location>
</feature>
<dbReference type="PANTHER" id="PTHR24327:SF41">
    <property type="entry name" value="BRAIN-SPECIFIC HOMEOBOX PROTEIN"/>
    <property type="match status" value="1"/>
</dbReference>
<dbReference type="GO" id="GO:0005634">
    <property type="term" value="C:nucleus"/>
    <property type="evidence" value="ECO:0007669"/>
    <property type="project" value="UniProtKB-SubCell"/>
</dbReference>
<keyword evidence="2 4" id="KW-0371">Homeobox</keyword>
<dbReference type="Proteomes" id="UP000094065">
    <property type="component" value="Unassembled WGS sequence"/>
</dbReference>
<keyword evidence="1 4" id="KW-0238">DNA-binding</keyword>
<reference evidence="8 9" key="1">
    <citation type="submission" date="2016-06" db="EMBL/GenBank/DDBJ databases">
        <title>Evolution of pathogenesis and genome organization in the Tremellales.</title>
        <authorList>
            <person name="Cuomo C."/>
            <person name="Litvintseva A."/>
            <person name="Heitman J."/>
            <person name="Chen Y."/>
            <person name="Sun S."/>
            <person name="Springer D."/>
            <person name="Dromer F."/>
            <person name="Young S."/>
            <person name="Zeng Q."/>
            <person name="Chapman S."/>
            <person name="Gujja S."/>
            <person name="Saif S."/>
            <person name="Birren B."/>
        </authorList>
    </citation>
    <scope>NUCLEOTIDE SEQUENCE [LARGE SCALE GENOMIC DNA]</scope>
    <source>
        <strain evidence="8 9">CBS 6039</strain>
    </source>
</reference>
<accession>A0A1E3H973</accession>
<dbReference type="RefSeq" id="XP_018988829.1">
    <property type="nucleotide sequence ID" value="XM_019143166.1"/>
</dbReference>
<evidence type="ECO:0000256" key="2">
    <source>
        <dbReference type="ARBA" id="ARBA00023155"/>
    </source>
</evidence>
<protein>
    <recommendedName>
        <fullName evidence="7">Homeobox domain-containing protein</fullName>
    </recommendedName>
</protein>
<dbReference type="InterPro" id="IPR050460">
    <property type="entry name" value="Distal-less_Homeobox_TF"/>
</dbReference>
<dbReference type="InterPro" id="IPR009057">
    <property type="entry name" value="Homeodomain-like_sf"/>
</dbReference>
<dbReference type="GO" id="GO:0000981">
    <property type="term" value="F:DNA-binding transcription factor activity, RNA polymerase II-specific"/>
    <property type="evidence" value="ECO:0007669"/>
    <property type="project" value="InterPro"/>
</dbReference>
<dbReference type="Pfam" id="PF00046">
    <property type="entry name" value="Homeodomain"/>
    <property type="match status" value="1"/>
</dbReference>
<name>A0A1E3H973_9TREE</name>
<comment type="subcellular location">
    <subcellularLocation>
        <location evidence="4 5">Nucleus</location>
    </subcellularLocation>
</comment>
<dbReference type="InterPro" id="IPR017970">
    <property type="entry name" value="Homeobox_CS"/>
</dbReference>
<feature type="domain" description="Homeobox" evidence="7">
    <location>
        <begin position="326"/>
        <end position="386"/>
    </location>
</feature>
<feature type="compositionally biased region" description="Basic and acidic residues" evidence="6">
    <location>
        <begin position="8"/>
        <end position="19"/>
    </location>
</feature>
<organism evidence="8 9">
    <name type="scientific">Cryptococcus amylolentus CBS 6039</name>
    <dbReference type="NCBI Taxonomy" id="1295533"/>
    <lineage>
        <taxon>Eukaryota</taxon>
        <taxon>Fungi</taxon>
        <taxon>Dikarya</taxon>
        <taxon>Basidiomycota</taxon>
        <taxon>Agaricomycotina</taxon>
        <taxon>Tremellomycetes</taxon>
        <taxon>Tremellales</taxon>
        <taxon>Cryptococcaceae</taxon>
        <taxon>Cryptococcus</taxon>
    </lineage>
</organism>
<feature type="compositionally biased region" description="Low complexity" evidence="6">
    <location>
        <begin position="122"/>
        <end position="131"/>
    </location>
</feature>
<dbReference type="PANTHER" id="PTHR24327">
    <property type="entry name" value="HOMEOBOX PROTEIN"/>
    <property type="match status" value="1"/>
</dbReference>
<gene>
    <name evidence="8" type="ORF">L202_08311</name>
</gene>
<evidence type="ECO:0000256" key="3">
    <source>
        <dbReference type="ARBA" id="ARBA00023242"/>
    </source>
</evidence>
<dbReference type="CDD" id="cd00086">
    <property type="entry name" value="homeodomain"/>
    <property type="match status" value="1"/>
</dbReference>
<evidence type="ECO:0000313" key="8">
    <source>
        <dbReference type="EMBL" id="ODN72888.1"/>
    </source>
</evidence>
<keyword evidence="3 4" id="KW-0539">Nucleus</keyword>
<sequence>MSKRHLRNDRVNDDQDRRSPSVRSLESEEGMSRVSREPEIVMLSPSPGPKAVAEPAVGPKGSSSTKDREAPSRSPKSPHHLPLRFRSSPLALRPLVTDTTVPQHHRRKSSSSHDQVRGGAGSPRYSSSPRSPLAPGHPTRPSYHHIAPFYSSPHAREYDHRPPLYPHPPHHAPHAYGPYSPAPPGYPHRHHSSLPPIHTQQAEYYPTPISTDRFYPPIPPPGHPHPRTYPHAYEAYYLPYPPHSYVYPPRREPGYRVPSSARRSRLHGHPYAPPPGRGYAKDGMRYHSAGPVPSEGHRNLAAGPSAGVRERRSPASAIVPRGAGGANFKSLRKRADDVQLSILSDVFQRTAYPTTEERDKLARQLGMTSRSVQIWFQNRRRAVKVDQQSAAQRAEAEYRELAVNSRTHGMLPGAMYAERRPMSGELRTPDDVVEEREGVVREDAGVKRERVSP</sequence>
<evidence type="ECO:0000256" key="1">
    <source>
        <dbReference type="ARBA" id="ARBA00023125"/>
    </source>
</evidence>
<evidence type="ECO:0000256" key="5">
    <source>
        <dbReference type="RuleBase" id="RU000682"/>
    </source>
</evidence>
<comment type="caution">
    <text evidence="8">The sequence shown here is derived from an EMBL/GenBank/DDBJ whole genome shotgun (WGS) entry which is preliminary data.</text>
</comment>
<dbReference type="OrthoDB" id="2576500at2759"/>
<dbReference type="Gene3D" id="1.10.10.60">
    <property type="entry name" value="Homeodomain-like"/>
    <property type="match status" value="1"/>
</dbReference>
<dbReference type="PROSITE" id="PS50071">
    <property type="entry name" value="HOMEOBOX_2"/>
    <property type="match status" value="1"/>
</dbReference>
<evidence type="ECO:0000313" key="9">
    <source>
        <dbReference type="Proteomes" id="UP000094065"/>
    </source>
</evidence>
<dbReference type="EMBL" id="AWGJ01000014">
    <property type="protein sequence ID" value="ODN72888.1"/>
    <property type="molecule type" value="Genomic_DNA"/>
</dbReference>
<dbReference type="PROSITE" id="PS00027">
    <property type="entry name" value="HOMEOBOX_1"/>
    <property type="match status" value="1"/>
</dbReference>
<proteinExistence type="predicted"/>
<dbReference type="STRING" id="1295533.A0A1E3H973"/>
<evidence type="ECO:0000256" key="6">
    <source>
        <dbReference type="SAM" id="MobiDB-lite"/>
    </source>
</evidence>
<feature type="region of interest" description="Disordered" evidence="6">
    <location>
        <begin position="1"/>
        <end position="177"/>
    </location>
</feature>
<feature type="DNA-binding region" description="Homeobox" evidence="4">
    <location>
        <begin position="328"/>
        <end position="387"/>
    </location>
</feature>
<dbReference type="AlphaFoldDB" id="A0A1E3H973"/>
<feature type="region of interest" description="Disordered" evidence="6">
    <location>
        <begin position="418"/>
        <end position="453"/>
    </location>
</feature>
<dbReference type="GeneID" id="30159620"/>
<dbReference type="GO" id="GO:0000978">
    <property type="term" value="F:RNA polymerase II cis-regulatory region sequence-specific DNA binding"/>
    <property type="evidence" value="ECO:0007669"/>
    <property type="project" value="TreeGrafter"/>
</dbReference>
<evidence type="ECO:0000256" key="4">
    <source>
        <dbReference type="PROSITE-ProRule" id="PRU00108"/>
    </source>
</evidence>
<dbReference type="SUPFAM" id="SSF46689">
    <property type="entry name" value="Homeodomain-like"/>
    <property type="match status" value="1"/>
</dbReference>
<evidence type="ECO:0000259" key="7">
    <source>
        <dbReference type="PROSITE" id="PS50071"/>
    </source>
</evidence>
<dbReference type="InterPro" id="IPR001356">
    <property type="entry name" value="HD"/>
</dbReference>
<keyword evidence="9" id="KW-1185">Reference proteome</keyword>
<dbReference type="SMART" id="SM00389">
    <property type="entry name" value="HOX"/>
    <property type="match status" value="1"/>
</dbReference>
<feature type="compositionally biased region" description="Basic and acidic residues" evidence="6">
    <location>
        <begin position="30"/>
        <end position="39"/>
    </location>
</feature>